<keyword evidence="1" id="KW-0472">Membrane</keyword>
<gene>
    <name evidence="2" type="ORF">ACFSDX_10405</name>
</gene>
<dbReference type="RefSeq" id="WP_382313309.1">
    <property type="nucleotide sequence ID" value="NZ_JBHUFD010000003.1"/>
</dbReference>
<sequence length="91" mass="9800">MSEPQPKSYFGRVILLNLGLVVALHVGRELLDEQSGIYGALYLLSFLNFAAALFGFATSQGSIGRVCLLSTFLIGIAGFSDCATHMHFSTQ</sequence>
<keyword evidence="1" id="KW-1133">Transmembrane helix</keyword>
<proteinExistence type="predicted"/>
<protein>
    <submittedName>
        <fullName evidence="2">Uncharacterized protein</fullName>
    </submittedName>
</protein>
<organism evidence="2 3">
    <name type="scientific">Hymenobacter bucti</name>
    <dbReference type="NCBI Taxonomy" id="1844114"/>
    <lineage>
        <taxon>Bacteria</taxon>
        <taxon>Pseudomonadati</taxon>
        <taxon>Bacteroidota</taxon>
        <taxon>Cytophagia</taxon>
        <taxon>Cytophagales</taxon>
        <taxon>Hymenobacteraceae</taxon>
        <taxon>Hymenobacter</taxon>
    </lineage>
</organism>
<dbReference type="Proteomes" id="UP001597197">
    <property type="component" value="Unassembled WGS sequence"/>
</dbReference>
<feature type="transmembrane region" description="Helical" evidence="1">
    <location>
        <begin position="66"/>
        <end position="88"/>
    </location>
</feature>
<comment type="caution">
    <text evidence="2">The sequence shown here is derived from an EMBL/GenBank/DDBJ whole genome shotgun (WGS) entry which is preliminary data.</text>
</comment>
<reference evidence="3" key="1">
    <citation type="journal article" date="2019" name="Int. J. Syst. Evol. Microbiol.">
        <title>The Global Catalogue of Microorganisms (GCM) 10K type strain sequencing project: providing services to taxonomists for standard genome sequencing and annotation.</title>
        <authorList>
            <consortium name="The Broad Institute Genomics Platform"/>
            <consortium name="The Broad Institute Genome Sequencing Center for Infectious Disease"/>
            <person name="Wu L."/>
            <person name="Ma J."/>
        </authorList>
    </citation>
    <scope>NUCLEOTIDE SEQUENCE [LARGE SCALE GENOMIC DNA]</scope>
    <source>
        <strain evidence="3">CGMCC 1.15795</strain>
    </source>
</reference>
<name>A0ABW4QU39_9BACT</name>
<dbReference type="EMBL" id="JBHUFD010000003">
    <property type="protein sequence ID" value="MFD1872842.1"/>
    <property type="molecule type" value="Genomic_DNA"/>
</dbReference>
<evidence type="ECO:0000313" key="3">
    <source>
        <dbReference type="Proteomes" id="UP001597197"/>
    </source>
</evidence>
<keyword evidence="3" id="KW-1185">Reference proteome</keyword>
<keyword evidence="1" id="KW-0812">Transmembrane</keyword>
<evidence type="ECO:0000313" key="2">
    <source>
        <dbReference type="EMBL" id="MFD1872842.1"/>
    </source>
</evidence>
<feature type="transmembrane region" description="Helical" evidence="1">
    <location>
        <begin position="9"/>
        <end position="27"/>
    </location>
</feature>
<accession>A0ABW4QU39</accession>
<feature type="transmembrane region" description="Helical" evidence="1">
    <location>
        <begin position="39"/>
        <end position="59"/>
    </location>
</feature>
<evidence type="ECO:0000256" key="1">
    <source>
        <dbReference type="SAM" id="Phobius"/>
    </source>
</evidence>